<sequence length="381" mass="41710">MSGWYKEFRIRALKVLRWSPQYPLHNCRRATWRSSNRSCISSLQRRRPPRARCRCRIRGSSSWGCREGRSGPCGRRRLQGGDCGGARARLDGGGAGKVALHLSSKADIPLSPALCGDDVTGPMIEMVDLACRRAAAGEVKDARILHGGLCAAGFLSKVLGARLRSNDVQLAEVLNSDLLIKLVTLLGRSADAVLVAVNMMEPCYIEPITPEGLGSGLRSTGLTYLVTRKVVADLRAAVPLLLQLLINLAAGPWEGLQVLVRLGAAAAMKQLMRWEDMKSKAAHFLRLLDELDLENKPFGDWGNGPLTAAALSSLQLDPKLMAYAVAVFVTGFFSKQASRVFPLHHRSMCSNYLVMRQKQVLKSTALVLRICDFVSKVLFSE</sequence>
<evidence type="ECO:0000313" key="2">
    <source>
        <dbReference type="Proteomes" id="UP001165090"/>
    </source>
</evidence>
<accession>A0ABQ5S486</accession>
<dbReference type="EMBL" id="BSDZ01000019">
    <property type="protein sequence ID" value="GLI64313.1"/>
    <property type="molecule type" value="Genomic_DNA"/>
</dbReference>
<evidence type="ECO:0000313" key="1">
    <source>
        <dbReference type="EMBL" id="GLI64313.1"/>
    </source>
</evidence>
<dbReference type="Proteomes" id="UP001165090">
    <property type="component" value="Unassembled WGS sequence"/>
</dbReference>
<comment type="caution">
    <text evidence="1">The sequence shown here is derived from an EMBL/GenBank/DDBJ whole genome shotgun (WGS) entry which is preliminary data.</text>
</comment>
<organism evidence="1 2">
    <name type="scientific">Volvox africanus</name>
    <dbReference type="NCBI Taxonomy" id="51714"/>
    <lineage>
        <taxon>Eukaryota</taxon>
        <taxon>Viridiplantae</taxon>
        <taxon>Chlorophyta</taxon>
        <taxon>core chlorophytes</taxon>
        <taxon>Chlorophyceae</taxon>
        <taxon>CS clade</taxon>
        <taxon>Chlamydomonadales</taxon>
        <taxon>Volvocaceae</taxon>
        <taxon>Volvox</taxon>
    </lineage>
</organism>
<name>A0ABQ5S486_9CHLO</name>
<reference evidence="1 2" key="1">
    <citation type="journal article" date="2023" name="IScience">
        <title>Expanded male sex-determining region conserved during the evolution of homothallism in the green alga Volvox.</title>
        <authorList>
            <person name="Yamamoto K."/>
            <person name="Matsuzaki R."/>
            <person name="Mahakham W."/>
            <person name="Heman W."/>
            <person name="Sekimoto H."/>
            <person name="Kawachi M."/>
            <person name="Minakuchi Y."/>
            <person name="Toyoda A."/>
            <person name="Nozaki H."/>
        </authorList>
    </citation>
    <scope>NUCLEOTIDE SEQUENCE [LARGE SCALE GENOMIC DNA]</scope>
    <source>
        <strain evidence="1 2">NIES-4468</strain>
    </source>
</reference>
<protein>
    <submittedName>
        <fullName evidence="1">Uncharacterized protein</fullName>
    </submittedName>
</protein>
<proteinExistence type="predicted"/>
<gene>
    <name evidence="1" type="ORF">VaNZ11_007512</name>
</gene>
<keyword evidence="2" id="KW-1185">Reference proteome</keyword>